<protein>
    <submittedName>
        <fullName evidence="2">Uncharacterized protein</fullName>
    </submittedName>
</protein>
<accession>A0A2C9LHK4</accession>
<evidence type="ECO:0000313" key="3">
    <source>
        <dbReference type="Proteomes" id="UP000076420"/>
    </source>
</evidence>
<dbReference type="OrthoDB" id="10271416at2759"/>
<proteinExistence type="predicted"/>
<dbReference type="Proteomes" id="UP000076420">
    <property type="component" value="Unassembled WGS sequence"/>
</dbReference>
<reference evidence="2" key="1">
    <citation type="submission" date="2020-05" db="UniProtKB">
        <authorList>
            <consortium name="EnsemblMetazoa"/>
        </authorList>
    </citation>
    <scope>IDENTIFICATION</scope>
    <source>
        <strain evidence="2">BB02</strain>
    </source>
</reference>
<dbReference type="EnsemblMetazoa" id="BGLB031099-RA">
    <property type="protein sequence ID" value="BGLB031099-PA"/>
    <property type="gene ID" value="BGLB031099"/>
</dbReference>
<gene>
    <name evidence="2" type="primary">106059808</name>
</gene>
<evidence type="ECO:0000256" key="1">
    <source>
        <dbReference type="SAM" id="SignalP"/>
    </source>
</evidence>
<dbReference type="VEuPathDB" id="VectorBase:BGLAX_033747"/>
<feature type="signal peptide" evidence="1">
    <location>
        <begin position="1"/>
        <end position="19"/>
    </location>
</feature>
<dbReference type="VEuPathDB" id="VectorBase:BGLB031099"/>
<keyword evidence="1" id="KW-0732">Signal</keyword>
<feature type="chain" id="PRO_5012271223" evidence="1">
    <location>
        <begin position="20"/>
        <end position="141"/>
    </location>
</feature>
<dbReference type="AlphaFoldDB" id="A0A2C9LHK4"/>
<evidence type="ECO:0000313" key="2">
    <source>
        <dbReference type="EnsemblMetazoa" id="BGLB031099-PA"/>
    </source>
</evidence>
<organism evidence="2 3">
    <name type="scientific">Biomphalaria glabrata</name>
    <name type="common">Bloodfluke planorb</name>
    <name type="synonym">Freshwater snail</name>
    <dbReference type="NCBI Taxonomy" id="6526"/>
    <lineage>
        <taxon>Eukaryota</taxon>
        <taxon>Metazoa</taxon>
        <taxon>Spiralia</taxon>
        <taxon>Lophotrochozoa</taxon>
        <taxon>Mollusca</taxon>
        <taxon>Gastropoda</taxon>
        <taxon>Heterobranchia</taxon>
        <taxon>Euthyneura</taxon>
        <taxon>Panpulmonata</taxon>
        <taxon>Hygrophila</taxon>
        <taxon>Lymnaeoidea</taxon>
        <taxon>Planorbidae</taxon>
        <taxon>Biomphalaria</taxon>
    </lineage>
</organism>
<name>A0A2C9LHK4_BIOGL</name>
<dbReference type="RefSeq" id="XP_013072941.2">
    <property type="nucleotide sequence ID" value="XM_013217487.2"/>
</dbReference>
<dbReference type="KEGG" id="bgt:106059808"/>
<sequence>MFSVKINTVFSCLIGLIYGHVDSFMASPDVDTKAGFFPDSGFLKSSTHQETFVPGAVYTPHHHPSPAPSYNTEYSGNNINSFYQRSSIDTLISPADLLAKRLQRLMATMSNRKSNKVLPLSSHVEDPGFLHLFTGAKDNKG</sequence>